<dbReference type="EMBL" id="CP059572">
    <property type="protein sequence ID" value="QXJ21408.1"/>
    <property type="molecule type" value="Genomic_DNA"/>
</dbReference>
<evidence type="ECO:0000313" key="2">
    <source>
        <dbReference type="Proteomes" id="UP001049518"/>
    </source>
</evidence>
<reference evidence="1" key="1">
    <citation type="submission" date="2020-07" db="EMBL/GenBank/DDBJ databases">
        <authorList>
            <person name="Tarantini F.S."/>
            <person name="Hong K.W."/>
            <person name="Chan K.G."/>
        </authorList>
    </citation>
    <scope>NUCLEOTIDE SEQUENCE</scope>
    <source>
        <strain evidence="1">32-07</strain>
    </source>
</reference>
<keyword evidence="2" id="KW-1185">Reference proteome</keyword>
<dbReference type="PANTHER" id="PTHR38009:SF1">
    <property type="entry name" value="CONSERVED HYPOTHETICAL PHAGE TAIL PROTEIN"/>
    <property type="match status" value="1"/>
</dbReference>
<dbReference type="RefSeq" id="WP_231334556.1">
    <property type="nucleotide sequence ID" value="NZ_CP059572.1"/>
</dbReference>
<accession>A0ABX8QRZ9</accession>
<sequence length="150" mass="16630">MARFDKADSAAAHNFGLQIDGVMVEYLHKVSGLGQKQDVIEFKQNSAQGHPMTGKLPGVSQAGECQVVRATTGSKVFSDWIKESFKGNMGQARKNATIIQMDYESNPVRRFNLRNAWCCDQQFDDLEAGSTSPVTETVTITYEEMTIEES</sequence>
<protein>
    <submittedName>
        <fullName evidence="1">Phage tail protein</fullName>
    </submittedName>
</protein>
<organism evidence="1 2">
    <name type="scientific">Actinomadura graeca</name>
    <dbReference type="NCBI Taxonomy" id="2750812"/>
    <lineage>
        <taxon>Bacteria</taxon>
        <taxon>Bacillati</taxon>
        <taxon>Actinomycetota</taxon>
        <taxon>Actinomycetes</taxon>
        <taxon>Streptosporangiales</taxon>
        <taxon>Thermomonosporaceae</taxon>
        <taxon>Actinomadura</taxon>
    </lineage>
</organism>
<dbReference type="Proteomes" id="UP001049518">
    <property type="component" value="Chromosome"/>
</dbReference>
<dbReference type="InterPro" id="IPR011747">
    <property type="entry name" value="CHP02241"/>
</dbReference>
<dbReference type="InterPro" id="IPR010667">
    <property type="entry name" value="Phage_T4_Gp19"/>
</dbReference>
<dbReference type="NCBIfam" id="TIGR02241">
    <property type="entry name" value="conserved hypothetical phage tail region protein"/>
    <property type="match status" value="1"/>
</dbReference>
<gene>
    <name evidence="1" type="ORF">AGRA3207_002258</name>
</gene>
<proteinExistence type="predicted"/>
<dbReference type="PANTHER" id="PTHR38009">
    <property type="entry name" value="CONSERVED HYPOTHETICAL PHAGE TAIL PROTEIN"/>
    <property type="match status" value="1"/>
</dbReference>
<dbReference type="Pfam" id="PF06841">
    <property type="entry name" value="Phage_T4_gp19"/>
    <property type="match status" value="1"/>
</dbReference>
<name>A0ABX8QRZ9_9ACTN</name>
<evidence type="ECO:0000313" key="1">
    <source>
        <dbReference type="EMBL" id="QXJ21408.1"/>
    </source>
</evidence>